<feature type="compositionally biased region" description="Basic residues" evidence="1">
    <location>
        <begin position="105"/>
        <end position="115"/>
    </location>
</feature>
<evidence type="ECO:0000313" key="2">
    <source>
        <dbReference type="EMBL" id="CAK0881169.1"/>
    </source>
</evidence>
<proteinExistence type="predicted"/>
<keyword evidence="3" id="KW-1185">Reference proteome</keyword>
<comment type="caution">
    <text evidence="2">The sequence shown here is derived from an EMBL/GenBank/DDBJ whole genome shotgun (WGS) entry which is preliminary data.</text>
</comment>
<evidence type="ECO:0000313" key="3">
    <source>
        <dbReference type="Proteomes" id="UP001189429"/>
    </source>
</evidence>
<dbReference type="Proteomes" id="UP001189429">
    <property type="component" value="Unassembled WGS sequence"/>
</dbReference>
<dbReference type="EMBL" id="CAUYUJ010018161">
    <property type="protein sequence ID" value="CAK0881169.1"/>
    <property type="molecule type" value="Genomic_DNA"/>
</dbReference>
<reference evidence="2" key="1">
    <citation type="submission" date="2023-10" db="EMBL/GenBank/DDBJ databases">
        <authorList>
            <person name="Chen Y."/>
            <person name="Shah S."/>
            <person name="Dougan E. K."/>
            <person name="Thang M."/>
            <person name="Chan C."/>
        </authorList>
    </citation>
    <scope>NUCLEOTIDE SEQUENCE [LARGE SCALE GENOMIC DNA]</scope>
</reference>
<accession>A0ABN9W4Z6</accession>
<organism evidence="2 3">
    <name type="scientific">Prorocentrum cordatum</name>
    <dbReference type="NCBI Taxonomy" id="2364126"/>
    <lineage>
        <taxon>Eukaryota</taxon>
        <taxon>Sar</taxon>
        <taxon>Alveolata</taxon>
        <taxon>Dinophyceae</taxon>
        <taxon>Prorocentrales</taxon>
        <taxon>Prorocentraceae</taxon>
        <taxon>Prorocentrum</taxon>
    </lineage>
</organism>
<sequence length="115" mass="12374">MSEEPLPDDTVHSALQKLFPEVPAEDLEPAAAWLGDKFGMTEYADLEGIKPMADAALSVVATDASVGRAAKQVLDTLLRRLAGLPAAFSPPPRGGEPPGSEHVRLAHAWRRPLRR</sequence>
<feature type="region of interest" description="Disordered" evidence="1">
    <location>
        <begin position="88"/>
        <end position="115"/>
    </location>
</feature>
<name>A0ABN9W4Z6_9DINO</name>
<gene>
    <name evidence="2" type="ORF">PCOR1329_LOCUS64100</name>
</gene>
<protein>
    <submittedName>
        <fullName evidence="2">Uncharacterized protein</fullName>
    </submittedName>
</protein>
<evidence type="ECO:0000256" key="1">
    <source>
        <dbReference type="SAM" id="MobiDB-lite"/>
    </source>
</evidence>